<evidence type="ECO:0000313" key="1">
    <source>
        <dbReference type="EMBL" id="AHL19019.1"/>
    </source>
</evidence>
<organism evidence="1">
    <name type="scientific">Listeria phage LP-083-1</name>
    <dbReference type="NCBI Taxonomy" id="1458854"/>
    <lineage>
        <taxon>Viruses</taxon>
        <taxon>Duplodnaviria</taxon>
        <taxon>Heunggongvirae</taxon>
        <taxon>Uroviricota</taxon>
        <taxon>Caudoviricetes</taxon>
    </lineage>
</organism>
<sequence>MELKDIKIGDTLTYFGWRYRNNGRKCEVMDITDSGLVIIRVRHGKTLMLNARDYELAPYEVNRSRKIKKEHINDPETIHSIGDPVRYLWGDKWCYGHVECAFESDGVNILIIRRLDRHKVKKYGRDVIPWTSGKEKL</sequence>
<protein>
    <submittedName>
        <fullName evidence="1">Uncharacterized protein</fullName>
    </submittedName>
</protein>
<reference evidence="1" key="1">
    <citation type="journal article" date="2014" name="Appl. Environ. Microbiol.">
        <title>Comparative genomic and morphological analysis of Listeria phages isolated from farm environments.</title>
        <authorList>
            <person name="Denes T."/>
            <person name="Vongkamjan K."/>
            <person name="Ackermann H.W."/>
            <person name="Moreno Switt A.I."/>
            <person name="Wiedmann M."/>
            <person name="den Bakker H.C."/>
        </authorList>
    </citation>
    <scope>NUCLEOTIDE SEQUENCE</scope>
</reference>
<proteinExistence type="predicted"/>
<dbReference type="EMBL" id="KJ094028">
    <property type="protein sequence ID" value="AHL19019.1"/>
    <property type="molecule type" value="Genomic_DNA"/>
</dbReference>
<name>A0A059T6I7_9CAUD</name>
<accession>A0A059T6I7</accession>
<gene>
    <name evidence="1" type="ORF">LP083-1_054</name>
</gene>